<dbReference type="RefSeq" id="WP_175555826.1">
    <property type="nucleotide sequence ID" value="NZ_FQWD01000005.1"/>
</dbReference>
<dbReference type="STRING" id="634436.SAMN05216361_3341"/>
<keyword evidence="1" id="KW-0812">Transmembrane</keyword>
<gene>
    <name evidence="2" type="ORF">SAMN05216361_3341</name>
</gene>
<evidence type="ECO:0000313" key="2">
    <source>
        <dbReference type="EMBL" id="SHG92476.1"/>
    </source>
</evidence>
<sequence>MSEQPSSQRNASQQKRKRWWATDCPVCMRMRLYVVWTVIMLVVYFYVFDK</sequence>
<reference evidence="3" key="1">
    <citation type="submission" date="2016-11" db="EMBL/GenBank/DDBJ databases">
        <authorList>
            <person name="Varghese N."/>
            <person name="Submissions S."/>
        </authorList>
    </citation>
    <scope>NUCLEOTIDE SEQUENCE [LARGE SCALE GENOMIC DNA]</scope>
    <source>
        <strain evidence="3">CGMCC 1.8995</strain>
    </source>
</reference>
<name>A0A1M5NSC6_9ALTE</name>
<evidence type="ECO:0000256" key="1">
    <source>
        <dbReference type="SAM" id="Phobius"/>
    </source>
</evidence>
<keyword evidence="1" id="KW-1133">Transmembrane helix</keyword>
<keyword evidence="1" id="KW-0472">Membrane</keyword>
<proteinExistence type="predicted"/>
<feature type="transmembrane region" description="Helical" evidence="1">
    <location>
        <begin position="30"/>
        <end position="48"/>
    </location>
</feature>
<evidence type="ECO:0000313" key="3">
    <source>
        <dbReference type="Proteomes" id="UP000184520"/>
    </source>
</evidence>
<protein>
    <submittedName>
        <fullName evidence="2">Uncharacterized protein</fullName>
    </submittedName>
</protein>
<organism evidence="2 3">
    <name type="scientific">Marisediminitalea aggregata</name>
    <dbReference type="NCBI Taxonomy" id="634436"/>
    <lineage>
        <taxon>Bacteria</taxon>
        <taxon>Pseudomonadati</taxon>
        <taxon>Pseudomonadota</taxon>
        <taxon>Gammaproteobacteria</taxon>
        <taxon>Alteromonadales</taxon>
        <taxon>Alteromonadaceae</taxon>
        <taxon>Marisediminitalea</taxon>
    </lineage>
</organism>
<keyword evidence="3" id="KW-1185">Reference proteome</keyword>
<dbReference type="EMBL" id="FQWD01000005">
    <property type="protein sequence ID" value="SHG92476.1"/>
    <property type="molecule type" value="Genomic_DNA"/>
</dbReference>
<accession>A0A1M5NSC6</accession>
<dbReference type="Proteomes" id="UP000184520">
    <property type="component" value="Unassembled WGS sequence"/>
</dbReference>
<dbReference type="AlphaFoldDB" id="A0A1M5NSC6"/>